<feature type="region of interest" description="Disordered" evidence="4">
    <location>
        <begin position="156"/>
        <end position="192"/>
    </location>
</feature>
<keyword evidence="6" id="KW-1185">Reference proteome</keyword>
<dbReference type="Pfam" id="PF11559">
    <property type="entry name" value="ADIP"/>
    <property type="match status" value="1"/>
</dbReference>
<feature type="coiled-coil region" evidence="3">
    <location>
        <begin position="75"/>
        <end position="102"/>
    </location>
</feature>
<dbReference type="EMBL" id="VXIS01000107">
    <property type="protein sequence ID" value="KAA8904561.1"/>
    <property type="molecule type" value="Genomic_DNA"/>
</dbReference>
<dbReference type="OrthoDB" id="312015at2759"/>
<organism evidence="5 6">
    <name type="scientific">Sphaerosporella brunnea</name>
    <dbReference type="NCBI Taxonomy" id="1250544"/>
    <lineage>
        <taxon>Eukaryota</taxon>
        <taxon>Fungi</taxon>
        <taxon>Dikarya</taxon>
        <taxon>Ascomycota</taxon>
        <taxon>Pezizomycotina</taxon>
        <taxon>Pezizomycetes</taxon>
        <taxon>Pezizales</taxon>
        <taxon>Pyronemataceae</taxon>
        <taxon>Sphaerosporella</taxon>
    </lineage>
</organism>
<evidence type="ECO:0000256" key="4">
    <source>
        <dbReference type="SAM" id="MobiDB-lite"/>
    </source>
</evidence>
<feature type="compositionally biased region" description="Basic residues" evidence="4">
    <location>
        <begin position="460"/>
        <end position="473"/>
    </location>
</feature>
<evidence type="ECO:0000313" key="6">
    <source>
        <dbReference type="Proteomes" id="UP000326924"/>
    </source>
</evidence>
<feature type="region of interest" description="Disordered" evidence="4">
    <location>
        <begin position="336"/>
        <end position="368"/>
    </location>
</feature>
<comment type="similarity">
    <text evidence="1">Belongs to the ADIP family.</text>
</comment>
<evidence type="ECO:0000256" key="2">
    <source>
        <dbReference type="ARBA" id="ARBA00023054"/>
    </source>
</evidence>
<feature type="coiled-coil region" evidence="3">
    <location>
        <begin position="288"/>
        <end position="318"/>
    </location>
</feature>
<dbReference type="AlphaFoldDB" id="A0A5J5EVK8"/>
<protein>
    <submittedName>
        <fullName evidence="5">Afadin and alpha-actinin-binding-domain-containing protein</fullName>
    </submittedName>
</protein>
<dbReference type="PANTHER" id="PTHR47057">
    <property type="entry name" value="AFADIN/ALPHA-ACTININ-BINDING"/>
    <property type="match status" value="1"/>
</dbReference>
<dbReference type="InParanoid" id="A0A5J5EVK8"/>
<evidence type="ECO:0000256" key="1">
    <source>
        <dbReference type="ARBA" id="ARBA00009291"/>
    </source>
</evidence>
<keyword evidence="2 3" id="KW-0175">Coiled coil</keyword>
<gene>
    <name evidence="5" type="ORF">FN846DRAFT_29174</name>
</gene>
<evidence type="ECO:0000313" key="5">
    <source>
        <dbReference type="EMBL" id="KAA8904561.1"/>
    </source>
</evidence>
<feature type="region of interest" description="Disordered" evidence="4">
    <location>
        <begin position="383"/>
        <end position="599"/>
    </location>
</feature>
<name>A0A5J5EVK8_9PEZI</name>
<proteinExistence type="inferred from homology"/>
<comment type="caution">
    <text evidence="5">The sequence shown here is derived from an EMBL/GenBank/DDBJ whole genome shotgun (WGS) entry which is preliminary data.</text>
</comment>
<reference evidence="5 6" key="1">
    <citation type="submission" date="2019-09" db="EMBL/GenBank/DDBJ databases">
        <title>Draft genome of the ectomycorrhizal ascomycete Sphaerosporella brunnea.</title>
        <authorList>
            <consortium name="DOE Joint Genome Institute"/>
            <person name="Benucci G.M."/>
            <person name="Marozzi G."/>
            <person name="Antonielli L."/>
            <person name="Sanchez S."/>
            <person name="Marco P."/>
            <person name="Wang X."/>
            <person name="Falini L.B."/>
            <person name="Barry K."/>
            <person name="Haridas S."/>
            <person name="Lipzen A."/>
            <person name="Labutti K."/>
            <person name="Grigoriev I.V."/>
            <person name="Murat C."/>
            <person name="Martin F."/>
            <person name="Albertini E."/>
            <person name="Donnini D."/>
            <person name="Bonito G."/>
        </authorList>
    </citation>
    <scope>NUCLEOTIDE SEQUENCE [LARGE SCALE GENOMIC DNA]</scope>
    <source>
        <strain evidence="5 6">Sb_GMNB300</strain>
    </source>
</reference>
<evidence type="ECO:0000256" key="3">
    <source>
        <dbReference type="SAM" id="Coils"/>
    </source>
</evidence>
<dbReference type="Proteomes" id="UP000326924">
    <property type="component" value="Unassembled WGS sequence"/>
</dbReference>
<dbReference type="PANTHER" id="PTHR47057:SF1">
    <property type="entry name" value="AFADIN_ALPHA-ACTININ-BINDING PROTEIN"/>
    <property type="match status" value="1"/>
</dbReference>
<dbReference type="InterPro" id="IPR021622">
    <property type="entry name" value="Afadin/alpha-actinin-bd"/>
</dbReference>
<feature type="compositionally biased region" description="Basic residues" evidence="4">
    <location>
        <begin position="590"/>
        <end position="599"/>
    </location>
</feature>
<accession>A0A5J5EVK8</accession>
<sequence length="599" mass="66741">MDPRDLKSASNYVNNQLASRGLVRGTPIDFARPSKDPENPARIINLVYELVQRRDRDAEQRESLAITIRTLRNSETKNNSTIESLNQRIAELERKHSIQEAQCRATASSLRAAESSAKSLRDETVRLKTHLAQVRTQCQNDIRKRDIELQKMKDRLLDSRRGNRPSASTIVVKGGPLSKGSVRGAEEGDAIQGNGLADDTADFLTQLSQALADENDSILALFRQCLSQLKALQGLPDDGHNPETEEEAEDAVNQVVAPPANFDSISREMEAVMSSLNEMINQPNYVPIEELAAKNEELAEKDDEIQLLQKRNDVLEAEWRKAIALMDETNRKLLESIKEPEQLQDSAESAEETEVSHRRQSRGNAGASRPRIAIVAELQVLRDHEAATGETPLRLRSWESERQPRAVPEPETQATQASEPEAVFEPQPLFATQPVVEEPQSEEAQEATQLPESETEVRKTRSKKATPKRRVSTRTRLPEAESEPAPQPGPEHAALTSAAPAETPKRRGNLRKRPEPEPEADCEPAPEPKSVPAATKATPKRRGNAIRTTEPEPEPEPMPEPGTEQDAVPPPIRVNPKRHVVSKNALVKQSRSKRLRLHR</sequence>